<dbReference type="AlphaFoldDB" id="A0A2P2I090"/>
<dbReference type="GO" id="GO:0005634">
    <property type="term" value="C:nucleus"/>
    <property type="evidence" value="ECO:0007669"/>
    <property type="project" value="UniProtKB-SubCell"/>
</dbReference>
<feature type="compositionally biased region" description="Basic residues" evidence="6">
    <location>
        <begin position="92"/>
        <end position="101"/>
    </location>
</feature>
<evidence type="ECO:0000256" key="5">
    <source>
        <dbReference type="PROSITE-ProRule" id="PRU00267"/>
    </source>
</evidence>
<protein>
    <submittedName>
        <fullName evidence="8">High mobility group protein DSP1-like</fullName>
    </submittedName>
</protein>
<dbReference type="Pfam" id="PF09011">
    <property type="entry name" value="HMG_box_2"/>
    <property type="match status" value="1"/>
</dbReference>
<name>A0A2P2I090_9CRUS</name>
<dbReference type="PANTHER" id="PTHR48112">
    <property type="entry name" value="HIGH MOBILITY GROUP PROTEIN DSP1"/>
    <property type="match status" value="1"/>
</dbReference>
<dbReference type="InterPro" id="IPR009071">
    <property type="entry name" value="HMG_box_dom"/>
</dbReference>
<evidence type="ECO:0000313" key="8">
    <source>
        <dbReference type="EMBL" id="LAB67419.1"/>
    </source>
</evidence>
<accession>A0A2P2I090</accession>
<comment type="subcellular location">
    <subcellularLocation>
        <location evidence="1">Nucleus</location>
    </subcellularLocation>
</comment>
<feature type="DNA-binding region" description="HMG box" evidence="5">
    <location>
        <begin position="109"/>
        <end position="177"/>
    </location>
</feature>
<reference evidence="9" key="1">
    <citation type="submission" date="2017-11" db="EMBL/GenBank/DDBJ databases">
        <title>The sensing device of the deep-sea amphipod.</title>
        <authorList>
            <person name="Kobayashi H."/>
            <person name="Nagahama T."/>
            <person name="Arai W."/>
            <person name="Sasagawa Y."/>
            <person name="Umeda M."/>
            <person name="Hayashi T."/>
            <person name="Nikaido I."/>
            <person name="Watanabe H."/>
            <person name="Oguri K."/>
            <person name="Kitazato H."/>
            <person name="Fujioka K."/>
            <person name="Kido Y."/>
            <person name="Takami H."/>
        </authorList>
    </citation>
    <scope>NUCLEOTIDE SEQUENCE</scope>
    <source>
        <tissue evidence="9">Whole body</tissue>
    </source>
</reference>
<dbReference type="FunFam" id="1.10.30.10:FF:000016">
    <property type="entry name" value="FACT complex subunit SSRP1"/>
    <property type="match status" value="1"/>
</dbReference>
<dbReference type="SUPFAM" id="SSF47095">
    <property type="entry name" value="HMG-box"/>
    <property type="match status" value="2"/>
</dbReference>
<evidence type="ECO:0000256" key="6">
    <source>
        <dbReference type="SAM" id="MobiDB-lite"/>
    </source>
</evidence>
<sequence length="226" mass="25876">MPRGRPRAASGARIKGVMTAYACFVKTCREEHKKLHPDENVQFGEFAAQCSQRWKTMSEKEKEKFHEMSSEDKERYAEQMKDYVPPPGTTPRGRRRRRGSKKERDPNKPKRALSAFFYYAKDERGKVRGINPDFSVGEVAKELGRQWNELTEGAKAPYEKSAEEDRARYDTVMKIYRAGEMPAQKKMKTSSNGHPVPVPAEGIVPAATFDDDAEEYDEEDEDEGDE</sequence>
<evidence type="ECO:0000256" key="2">
    <source>
        <dbReference type="ARBA" id="ARBA00008774"/>
    </source>
</evidence>
<evidence type="ECO:0000256" key="3">
    <source>
        <dbReference type="ARBA" id="ARBA00023125"/>
    </source>
</evidence>
<feature type="region of interest" description="Disordered" evidence="6">
    <location>
        <begin position="183"/>
        <end position="226"/>
    </location>
</feature>
<evidence type="ECO:0000256" key="4">
    <source>
        <dbReference type="ARBA" id="ARBA00023242"/>
    </source>
</evidence>
<feature type="compositionally biased region" description="Acidic residues" evidence="6">
    <location>
        <begin position="209"/>
        <end position="226"/>
    </location>
</feature>
<dbReference type="PROSITE" id="PS50118">
    <property type="entry name" value="HMG_BOX_2"/>
    <property type="match status" value="2"/>
</dbReference>
<dbReference type="PANTHER" id="PTHR48112:SF32">
    <property type="entry name" value="HIGH MOBILITY GROUP PROTEIN B3"/>
    <property type="match status" value="1"/>
</dbReference>
<evidence type="ECO:0000256" key="1">
    <source>
        <dbReference type="ARBA" id="ARBA00004123"/>
    </source>
</evidence>
<evidence type="ECO:0000259" key="7">
    <source>
        <dbReference type="PROSITE" id="PS50118"/>
    </source>
</evidence>
<feature type="domain" description="HMG box" evidence="7">
    <location>
        <begin position="109"/>
        <end position="177"/>
    </location>
</feature>
<dbReference type="EMBL" id="IACT01001747">
    <property type="protein sequence ID" value="LAC21077.1"/>
    <property type="molecule type" value="mRNA"/>
</dbReference>
<evidence type="ECO:0000313" key="9">
    <source>
        <dbReference type="EMBL" id="LAC21077.1"/>
    </source>
</evidence>
<feature type="domain" description="HMG box" evidence="7">
    <location>
        <begin position="14"/>
        <end position="84"/>
    </location>
</feature>
<feature type="DNA-binding region" description="HMG box" evidence="5">
    <location>
        <begin position="14"/>
        <end position="84"/>
    </location>
</feature>
<reference evidence="8" key="2">
    <citation type="journal article" date="2018" name="Biosci. Biotechnol. Biochem.">
        <title>Polysaccharide hydrolase of the hadal zone amphipods Hirondellea gigas.</title>
        <authorList>
            <person name="Kobayashi H."/>
            <person name="Nagahama T."/>
            <person name="Arai W."/>
            <person name="Sasagawa Y."/>
            <person name="Umeda M."/>
            <person name="Hayashi T."/>
            <person name="Nikaido I."/>
            <person name="Watanabe H."/>
            <person name="Oguri K."/>
            <person name="Kitazato H."/>
            <person name="Fujioka K."/>
            <person name="Kido Y."/>
            <person name="Takami H."/>
        </authorList>
    </citation>
    <scope>NUCLEOTIDE SEQUENCE</scope>
    <source>
        <tissue evidence="8">Whole body</tissue>
    </source>
</reference>
<dbReference type="Gene3D" id="1.10.30.10">
    <property type="entry name" value="High mobility group box domain"/>
    <property type="match status" value="2"/>
</dbReference>
<keyword evidence="3 5" id="KW-0238">DNA-binding</keyword>
<organism evidence="8">
    <name type="scientific">Hirondellea gigas</name>
    <dbReference type="NCBI Taxonomy" id="1518452"/>
    <lineage>
        <taxon>Eukaryota</taxon>
        <taxon>Metazoa</taxon>
        <taxon>Ecdysozoa</taxon>
        <taxon>Arthropoda</taxon>
        <taxon>Crustacea</taxon>
        <taxon>Multicrustacea</taxon>
        <taxon>Malacostraca</taxon>
        <taxon>Eumalacostraca</taxon>
        <taxon>Peracarida</taxon>
        <taxon>Amphipoda</taxon>
        <taxon>Amphilochidea</taxon>
        <taxon>Lysianassida</taxon>
        <taxon>Lysianassidira</taxon>
        <taxon>Lysianassoidea</taxon>
        <taxon>Lysianassidae</taxon>
        <taxon>Hirondellea</taxon>
    </lineage>
</organism>
<dbReference type="Pfam" id="PF00505">
    <property type="entry name" value="HMG_box"/>
    <property type="match status" value="1"/>
</dbReference>
<dbReference type="PRINTS" id="PR00886">
    <property type="entry name" value="HIGHMOBLTY12"/>
</dbReference>
<dbReference type="InterPro" id="IPR036910">
    <property type="entry name" value="HMG_box_dom_sf"/>
</dbReference>
<keyword evidence="4 5" id="KW-0539">Nucleus</keyword>
<feature type="compositionally biased region" description="Basic and acidic residues" evidence="6">
    <location>
        <begin position="57"/>
        <end position="81"/>
    </location>
</feature>
<comment type="similarity">
    <text evidence="2">Belongs to the HMGB family.</text>
</comment>
<proteinExistence type="evidence at transcript level"/>
<dbReference type="SMART" id="SM00398">
    <property type="entry name" value="HMG"/>
    <property type="match status" value="2"/>
</dbReference>
<dbReference type="InterPro" id="IPR050342">
    <property type="entry name" value="HMGB"/>
</dbReference>
<dbReference type="CDD" id="cd21978">
    <property type="entry name" value="HMG-box_HMGB_rpt1"/>
    <property type="match status" value="1"/>
</dbReference>
<feature type="region of interest" description="Disordered" evidence="6">
    <location>
        <begin position="57"/>
        <end position="110"/>
    </location>
</feature>
<dbReference type="EMBL" id="IACF01001734">
    <property type="protein sequence ID" value="LAB67419.1"/>
    <property type="molecule type" value="mRNA"/>
</dbReference>
<dbReference type="GO" id="GO:0003677">
    <property type="term" value="F:DNA binding"/>
    <property type="evidence" value="ECO:0007669"/>
    <property type="project" value="UniProtKB-UniRule"/>
</dbReference>